<protein>
    <submittedName>
        <fullName evidence="1">Uncharacterized protein</fullName>
    </submittedName>
</protein>
<dbReference type="GeneID" id="10329379"/>
<dbReference type="KEGG" id="vg:10329379"/>
<dbReference type="Proteomes" id="UP000006532">
    <property type="component" value="Segment"/>
</dbReference>
<proteinExistence type="predicted"/>
<evidence type="ECO:0000313" key="2">
    <source>
        <dbReference type="Proteomes" id="UP000006532"/>
    </source>
</evidence>
<accession>E3SNZ3</accession>
<reference evidence="1 2" key="1">
    <citation type="journal article" date="2010" name="Environ. Microbiol.">
        <title>Genomic analysis of oceanic cyanobacterial myoviruses compared with T4-like myoviruses from diverse hosts and environments.</title>
        <authorList>
            <person name="Sullivan M.B."/>
            <person name="Huang K.H."/>
            <person name="Ignacio-Espinoza J.C."/>
            <person name="Berlin A.M."/>
            <person name="Kelly L."/>
            <person name="Weigele P.R."/>
            <person name="DeFrancesco A.S."/>
            <person name="Kern S.E."/>
            <person name="Thompson L.R."/>
            <person name="Young S."/>
            <person name="Yandava C."/>
            <person name="Fu R."/>
            <person name="Krastins B."/>
            <person name="Chase M."/>
            <person name="Sarracino D."/>
            <person name="Osburne M.S."/>
            <person name="Henn M.R."/>
            <person name="Chisholm S.W."/>
        </authorList>
    </citation>
    <scope>NUCLEOTIDE SEQUENCE [LARGE SCALE GENOMIC DNA]</scope>
    <source>
        <strain evidence="1">NATL1A-15</strain>
    </source>
</reference>
<dbReference type="RefSeq" id="YP_004325056.1">
    <property type="nucleotide sequence ID" value="NC_015290.1"/>
</dbReference>
<organism evidence="1 2">
    <name type="scientific">Prochlorococcus phage P-SSM7</name>
    <dbReference type="NCBI Taxonomy" id="445688"/>
    <lineage>
        <taxon>Viruses</taxon>
        <taxon>Duplodnaviria</taxon>
        <taxon>Heunggongvirae</taxon>
        <taxon>Uroviricota</taxon>
        <taxon>Caudoviricetes</taxon>
        <taxon>Pantevenvirales</taxon>
        <taxon>Kyanoviridae</taxon>
        <taxon>Palaemonvirus</taxon>
        <taxon>Palaemonvirus pssm7</taxon>
    </lineage>
</organism>
<gene>
    <name evidence="1" type="ORF">PSSM7_229</name>
</gene>
<evidence type="ECO:0000313" key="1">
    <source>
        <dbReference type="EMBL" id="ADO98878.1"/>
    </source>
</evidence>
<name>E3SNZ3_9CAUD</name>
<sequence length="91" mass="10477">MELNTINMSGDYFTHNDRQPCISNYSALKWDSTGELSSLDMDRILGLLQQPEECEVSVAMDEIKESKWKDVSFIESIHVNARYRNGSVMQE</sequence>
<dbReference type="EMBL" id="GU071103">
    <property type="protein sequence ID" value="ADO98878.1"/>
    <property type="molecule type" value="Genomic_DNA"/>
</dbReference>
<keyword evidence="2" id="KW-1185">Reference proteome</keyword>